<proteinExistence type="predicted"/>
<name>A0A3D9VGA7_THECX</name>
<evidence type="ECO:0000313" key="2">
    <source>
        <dbReference type="Proteomes" id="UP000256485"/>
    </source>
</evidence>
<comment type="caution">
    <text evidence="1">The sequence shown here is derived from an EMBL/GenBank/DDBJ whole genome shotgun (WGS) entry which is preliminary data.</text>
</comment>
<protein>
    <submittedName>
        <fullName evidence="1">Uncharacterized protein</fullName>
    </submittedName>
</protein>
<dbReference type="AlphaFoldDB" id="A0A3D9VGA7"/>
<dbReference type="EMBL" id="QTUC01000001">
    <property type="protein sequence ID" value="REF36341.1"/>
    <property type="molecule type" value="Genomic_DNA"/>
</dbReference>
<organism evidence="1 2">
    <name type="scientific">Thermasporomyces composti</name>
    <dbReference type="NCBI Taxonomy" id="696763"/>
    <lineage>
        <taxon>Bacteria</taxon>
        <taxon>Bacillati</taxon>
        <taxon>Actinomycetota</taxon>
        <taxon>Actinomycetes</taxon>
        <taxon>Propionibacteriales</taxon>
        <taxon>Nocardioidaceae</taxon>
        <taxon>Thermasporomyces</taxon>
    </lineage>
</organism>
<reference evidence="1 2" key="1">
    <citation type="submission" date="2018-08" db="EMBL/GenBank/DDBJ databases">
        <title>Sequencing the genomes of 1000 actinobacteria strains.</title>
        <authorList>
            <person name="Klenk H.-P."/>
        </authorList>
    </citation>
    <scope>NUCLEOTIDE SEQUENCE [LARGE SCALE GENOMIC DNA]</scope>
    <source>
        <strain evidence="1 2">DSM 22891</strain>
    </source>
</reference>
<keyword evidence="2" id="KW-1185">Reference proteome</keyword>
<sequence>MVRRIRIGHDGRMRTVWRTVATAAVAGLLAALDLPRLSGRPEPDAHTQRAFEEFTARFVDPPGSPRPLQAPGDTLTYLRWLATHRAVLFHGSRRGGIGELRPDRESRDASPFGNQRAVFASDDPVWAMWFALLNRGPGFRSTRNGVLSAGDGQDARWYFFSVDMDRARPLFVDEGWLYVVPRDGFTVQPSLAGVLHSAQWVSPDPVRPLARFAVTPSDFPFADHVTRHTRGDSMVKTLWNARTSARRRAR</sequence>
<gene>
    <name evidence="1" type="ORF">DFJ64_1748</name>
</gene>
<dbReference type="Proteomes" id="UP000256485">
    <property type="component" value="Unassembled WGS sequence"/>
</dbReference>
<accession>A0A3D9VGA7</accession>
<evidence type="ECO:0000313" key="1">
    <source>
        <dbReference type="EMBL" id="REF36341.1"/>
    </source>
</evidence>